<dbReference type="Proteomes" id="UP001152519">
    <property type="component" value="Unassembled WGS sequence"/>
</dbReference>
<dbReference type="EMBL" id="CAJSLV010000081">
    <property type="protein sequence ID" value="CAG6397098.1"/>
    <property type="molecule type" value="Genomic_DNA"/>
</dbReference>
<protein>
    <submittedName>
        <fullName evidence="1">Uncharacterized protein</fullName>
    </submittedName>
</protein>
<evidence type="ECO:0000313" key="2">
    <source>
        <dbReference type="Proteomes" id="UP001152519"/>
    </source>
</evidence>
<comment type="caution">
    <text evidence="1">The sequence shown here is derived from an EMBL/GenBank/DDBJ whole genome shotgun (WGS) entry which is preliminary data.</text>
</comment>
<accession>A0A9W4DVT6</accession>
<name>A0A9W4DVT6_9ACTN</name>
<organism evidence="1 2">
    <name type="scientific">Actinacidiphila cocklensis</name>
    <dbReference type="NCBI Taxonomy" id="887465"/>
    <lineage>
        <taxon>Bacteria</taxon>
        <taxon>Bacillati</taxon>
        <taxon>Actinomycetota</taxon>
        <taxon>Actinomycetes</taxon>
        <taxon>Kitasatosporales</taxon>
        <taxon>Streptomycetaceae</taxon>
        <taxon>Actinacidiphila</taxon>
    </lineage>
</organism>
<reference evidence="1" key="1">
    <citation type="submission" date="2021-05" db="EMBL/GenBank/DDBJ databases">
        <authorList>
            <person name="Arsene-Ploetze F."/>
        </authorList>
    </citation>
    <scope>NUCLEOTIDE SEQUENCE</scope>
    <source>
        <strain evidence="1">DSM 42138</strain>
    </source>
</reference>
<proteinExistence type="predicted"/>
<sequence length="112" mass="12485">MCARARRNRHISRLFHRIHRGNTRYLTWITANRSRTSPLESTVAADEIAPPTIHGAVRGTPIRCYLRFTDSSGVSRYSRVSFQDALRSVKTLPPAVVPAGSGRRVQLTGPDS</sequence>
<gene>
    <name evidence="1" type="ORF">SCOCK_50147</name>
</gene>
<evidence type="ECO:0000313" key="1">
    <source>
        <dbReference type="EMBL" id="CAG6397098.1"/>
    </source>
</evidence>
<dbReference type="AlphaFoldDB" id="A0A9W4DVT6"/>
<keyword evidence="2" id="KW-1185">Reference proteome</keyword>